<evidence type="ECO:0000313" key="2">
    <source>
        <dbReference type="Proteomes" id="UP000077315"/>
    </source>
</evidence>
<dbReference type="VEuPathDB" id="FungiDB:PHYBLDRAFT_170333"/>
<name>A0A162U1Y8_PHYB8</name>
<protein>
    <submittedName>
        <fullName evidence="1">Uncharacterized protein</fullName>
    </submittedName>
</protein>
<dbReference type="GeneID" id="28997222"/>
<dbReference type="InParanoid" id="A0A162U1Y8"/>
<dbReference type="AlphaFoldDB" id="A0A162U1Y8"/>
<dbReference type="OrthoDB" id="2287221at2759"/>
<proteinExistence type="predicted"/>
<reference evidence="2" key="1">
    <citation type="submission" date="2015-06" db="EMBL/GenBank/DDBJ databases">
        <title>Expansion of signal transduction pathways in fungi by whole-genome duplication.</title>
        <authorList>
            <consortium name="DOE Joint Genome Institute"/>
            <person name="Corrochano L.M."/>
            <person name="Kuo A."/>
            <person name="Marcet-Houben M."/>
            <person name="Polaino S."/>
            <person name="Salamov A."/>
            <person name="Villalobos J.M."/>
            <person name="Alvarez M.I."/>
            <person name="Avalos J."/>
            <person name="Benito E.P."/>
            <person name="Benoit I."/>
            <person name="Burger G."/>
            <person name="Camino L.P."/>
            <person name="Canovas D."/>
            <person name="Cerda-Olmedo E."/>
            <person name="Cheng J.-F."/>
            <person name="Dominguez A."/>
            <person name="Elias M."/>
            <person name="Eslava A.P."/>
            <person name="Glaser F."/>
            <person name="Grimwood J."/>
            <person name="Gutierrez G."/>
            <person name="Heitman J."/>
            <person name="Henrissat B."/>
            <person name="Iturriaga E.A."/>
            <person name="Lang B.F."/>
            <person name="Lavin J.L."/>
            <person name="Lee S."/>
            <person name="Li W."/>
            <person name="Lindquist E."/>
            <person name="Lopez-Garcia S."/>
            <person name="Luque E.M."/>
            <person name="Marcos A.T."/>
            <person name="Martin J."/>
            <person name="McCluskey K."/>
            <person name="Medina H.R."/>
            <person name="Miralles-Duran A."/>
            <person name="Miyazaki A."/>
            <person name="Munoz-Torres E."/>
            <person name="Oguiza J.A."/>
            <person name="Ohm R."/>
            <person name="Olmedo M."/>
            <person name="Orejas M."/>
            <person name="Ortiz-Castellanos L."/>
            <person name="Pisabarro A.G."/>
            <person name="Rodriguez-Romero J."/>
            <person name="Ruiz-Herrera J."/>
            <person name="Ruiz-Vazquez R."/>
            <person name="Sanz C."/>
            <person name="Schackwitz W."/>
            <person name="Schmutz J."/>
            <person name="Shahriari M."/>
            <person name="Shelest E."/>
            <person name="Silva-Franco F."/>
            <person name="Soanes D."/>
            <person name="Syed K."/>
            <person name="Tagua V.G."/>
            <person name="Talbot N.J."/>
            <person name="Thon M."/>
            <person name="De vries R.P."/>
            <person name="Wiebenga A."/>
            <person name="Yadav J.S."/>
            <person name="Braun E.L."/>
            <person name="Baker S."/>
            <person name="Garre V."/>
            <person name="Horwitz B."/>
            <person name="Torres-Martinez S."/>
            <person name="Idnurm A."/>
            <person name="Herrera-Estrella A."/>
            <person name="Gabaldon T."/>
            <person name="Grigoriev I.V."/>
        </authorList>
    </citation>
    <scope>NUCLEOTIDE SEQUENCE [LARGE SCALE GENOMIC DNA]</scope>
    <source>
        <strain evidence="2">NRRL 1555(-)</strain>
    </source>
</reference>
<sequence length="193" mass="22027">MEYSNPKVIKESLVSESLTTKWLTNYTEAQKLNFTGCPARLFVKFPDRPVQFRWSNTSSSESGSDKRPDAIISNVTQLEFDSALGFGEAKKVERNCNTYGLCHDLLRLAIFTKNMIDINKLNESLSFQIHGFNISFFLIRLDHHGIYTMVEVGHLKFPKSIKELPSLVTLRNLKILPCHQGCLLETMLTIQRA</sequence>
<organism evidence="1 2">
    <name type="scientific">Phycomyces blakesleeanus (strain ATCC 8743b / DSM 1359 / FGSC 10004 / NBRC 33097 / NRRL 1555)</name>
    <dbReference type="NCBI Taxonomy" id="763407"/>
    <lineage>
        <taxon>Eukaryota</taxon>
        <taxon>Fungi</taxon>
        <taxon>Fungi incertae sedis</taxon>
        <taxon>Mucoromycota</taxon>
        <taxon>Mucoromycotina</taxon>
        <taxon>Mucoromycetes</taxon>
        <taxon>Mucorales</taxon>
        <taxon>Phycomycetaceae</taxon>
        <taxon>Phycomyces</taxon>
    </lineage>
</organism>
<gene>
    <name evidence="1" type="ORF">PHYBLDRAFT_170333</name>
</gene>
<accession>A0A162U1Y8</accession>
<dbReference type="Proteomes" id="UP000077315">
    <property type="component" value="Unassembled WGS sequence"/>
</dbReference>
<dbReference type="EMBL" id="KV440985">
    <property type="protein sequence ID" value="OAD71673.1"/>
    <property type="molecule type" value="Genomic_DNA"/>
</dbReference>
<keyword evidence="2" id="KW-1185">Reference proteome</keyword>
<evidence type="ECO:0000313" key="1">
    <source>
        <dbReference type="EMBL" id="OAD71673.1"/>
    </source>
</evidence>
<dbReference type="RefSeq" id="XP_018289713.1">
    <property type="nucleotide sequence ID" value="XM_018436316.1"/>
</dbReference>